<evidence type="ECO:0000313" key="3">
    <source>
        <dbReference type="EMBL" id="GAA5496981.1"/>
    </source>
</evidence>
<dbReference type="EMBL" id="BAABRL010000011">
    <property type="protein sequence ID" value="GAA5496981.1"/>
    <property type="molecule type" value="Genomic_DNA"/>
</dbReference>
<accession>A0ABP9V2T5</accession>
<evidence type="ECO:0000256" key="1">
    <source>
        <dbReference type="SAM" id="SignalP"/>
    </source>
</evidence>
<feature type="chain" id="PRO_5047437410" description="Ice-binding protein C-terminal domain-containing protein" evidence="1">
    <location>
        <begin position="22"/>
        <end position="294"/>
    </location>
</feature>
<dbReference type="Proteomes" id="UP001424741">
    <property type="component" value="Unassembled WGS sequence"/>
</dbReference>
<feature type="domain" description="Ice-binding protein C-terminal" evidence="2">
    <location>
        <begin position="272"/>
        <end position="294"/>
    </location>
</feature>
<keyword evidence="4" id="KW-1185">Reference proteome</keyword>
<organism evidence="3 4">
    <name type="scientific">Rubritalea halochordaticola</name>
    <dbReference type="NCBI Taxonomy" id="714537"/>
    <lineage>
        <taxon>Bacteria</taxon>
        <taxon>Pseudomonadati</taxon>
        <taxon>Verrucomicrobiota</taxon>
        <taxon>Verrucomicrobiia</taxon>
        <taxon>Verrucomicrobiales</taxon>
        <taxon>Rubritaleaceae</taxon>
        <taxon>Rubritalea</taxon>
    </lineage>
</organism>
<evidence type="ECO:0000313" key="4">
    <source>
        <dbReference type="Proteomes" id="UP001424741"/>
    </source>
</evidence>
<keyword evidence="1" id="KW-0732">Signal</keyword>
<reference evidence="3 4" key="1">
    <citation type="submission" date="2024-02" db="EMBL/GenBank/DDBJ databases">
        <title>Rubritalea halochordaticola NBRC 107102.</title>
        <authorList>
            <person name="Ichikawa N."/>
            <person name="Katano-Makiyama Y."/>
            <person name="Hidaka K."/>
        </authorList>
    </citation>
    <scope>NUCLEOTIDE SEQUENCE [LARGE SCALE GENOMIC DNA]</scope>
    <source>
        <strain evidence="3 4">NBRC 107102</strain>
    </source>
</reference>
<dbReference type="InterPro" id="IPR013424">
    <property type="entry name" value="Ice-binding_C"/>
</dbReference>
<dbReference type="NCBIfam" id="TIGR02595">
    <property type="entry name" value="PEP_CTERM"/>
    <property type="match status" value="1"/>
</dbReference>
<proteinExistence type="predicted"/>
<gene>
    <name evidence="3" type="ORF">Rhal01_03169</name>
</gene>
<dbReference type="RefSeq" id="WP_346189560.1">
    <property type="nucleotide sequence ID" value="NZ_BAABRL010000011.1"/>
</dbReference>
<feature type="signal peptide" evidence="1">
    <location>
        <begin position="1"/>
        <end position="21"/>
    </location>
</feature>
<protein>
    <recommendedName>
        <fullName evidence="2">Ice-binding protein C-terminal domain-containing protein</fullName>
    </recommendedName>
</protein>
<comment type="caution">
    <text evidence="3">The sequence shown here is derived from an EMBL/GenBank/DDBJ whole genome shotgun (WGS) entry which is preliminary data.</text>
</comment>
<dbReference type="Pfam" id="PF07589">
    <property type="entry name" value="PEP-CTERM"/>
    <property type="match status" value="1"/>
</dbReference>
<name>A0ABP9V2T5_9BACT</name>
<evidence type="ECO:0000259" key="2">
    <source>
        <dbReference type="Pfam" id="PF07589"/>
    </source>
</evidence>
<sequence>MNPTHKLSIYALIALSSPAFAATFFTGTGDFNDAGNWDSGLPTNDNGPGVVQGTATMSANYLMANNGSPSVTDIIVDGGTLNTSTFELQLRSGAVARTSDLYIGNNGTLNVDSGGLIDMAGAAVYLFVGSTANVGGFDISGAGTVNFFSGSTYAVQKGFSVLDGTVNFETGSTFNGAQDFVVVGADGILQFSGLTGGNATTVTVSAGTNVDFQAGSTLDLSFSGATQGETYTLVSGIGVSYNNFTNVNVSGLDPGLTAQLNYNADSITVDIIPEPSSTSLLGLAGLALIMRRRK</sequence>